<dbReference type="STRING" id="994479.GCA_000194155_01378"/>
<evidence type="ECO:0000256" key="1">
    <source>
        <dbReference type="ARBA" id="ARBA00023015"/>
    </source>
</evidence>
<name>A0A2N3Y2I6_SACSN</name>
<keyword evidence="3" id="KW-0472">Membrane</keyword>
<gene>
    <name evidence="5" type="ORF">A8926_5054</name>
</gene>
<dbReference type="InterPro" id="IPR041916">
    <property type="entry name" value="Anti_sigma_zinc_sf"/>
</dbReference>
<evidence type="ECO:0000313" key="5">
    <source>
        <dbReference type="EMBL" id="PKW17122.1"/>
    </source>
</evidence>
<evidence type="ECO:0000313" key="6">
    <source>
        <dbReference type="Proteomes" id="UP000233786"/>
    </source>
</evidence>
<keyword evidence="1" id="KW-0805">Transcription regulation</keyword>
<dbReference type="InterPro" id="IPR027383">
    <property type="entry name" value="Znf_put"/>
</dbReference>
<evidence type="ECO:0000256" key="2">
    <source>
        <dbReference type="ARBA" id="ARBA00023163"/>
    </source>
</evidence>
<keyword evidence="3" id="KW-1133">Transmembrane helix</keyword>
<feature type="transmembrane region" description="Helical" evidence="3">
    <location>
        <begin position="89"/>
        <end position="112"/>
    </location>
</feature>
<dbReference type="Gene3D" id="1.10.10.1320">
    <property type="entry name" value="Anti-sigma factor, zinc-finger domain"/>
    <property type="match status" value="1"/>
</dbReference>
<keyword evidence="3" id="KW-0812">Transmembrane</keyword>
<sequence>MSRHIEPGADPFETFDAAYVLGALSPEDRAAFESHLSTCDSCADSVRLLAGLPGLLAQVDEHHADVEPPPPDRLPKLLAEVQRLRRHRLLATVSAVLVGAAACLVLMLSLLLTDRTAGEEMTALGAYPVQASINLSDVSTGTRVDMSCSYEGTKGGDYMLVTVQRDGRTAELARWYALPQNTASLDMTTPLRRNEIQSLEIRIPDGPAVLRLVVNE</sequence>
<dbReference type="Pfam" id="PF13490">
    <property type="entry name" value="zf-HC2"/>
    <property type="match status" value="1"/>
</dbReference>
<evidence type="ECO:0000256" key="3">
    <source>
        <dbReference type="SAM" id="Phobius"/>
    </source>
</evidence>
<proteinExistence type="predicted"/>
<organism evidence="5 6">
    <name type="scientific">Saccharopolyspora spinosa</name>
    <dbReference type="NCBI Taxonomy" id="60894"/>
    <lineage>
        <taxon>Bacteria</taxon>
        <taxon>Bacillati</taxon>
        <taxon>Actinomycetota</taxon>
        <taxon>Actinomycetes</taxon>
        <taxon>Pseudonocardiales</taxon>
        <taxon>Pseudonocardiaceae</taxon>
        <taxon>Saccharopolyspora</taxon>
    </lineage>
</organism>
<dbReference type="RefSeq" id="WP_010693138.1">
    <property type="nucleotide sequence ID" value="NZ_CP061007.1"/>
</dbReference>
<dbReference type="AlphaFoldDB" id="A0A2N3Y2I6"/>
<feature type="domain" description="Putative zinc-finger" evidence="4">
    <location>
        <begin position="18"/>
        <end position="43"/>
    </location>
</feature>
<keyword evidence="2" id="KW-0804">Transcription</keyword>
<reference evidence="5" key="1">
    <citation type="submission" date="2017-12" db="EMBL/GenBank/DDBJ databases">
        <title>Sequencing the genomes of 1000 Actinobacteria strains.</title>
        <authorList>
            <person name="Klenk H.-P."/>
        </authorList>
    </citation>
    <scope>NUCLEOTIDE SEQUENCE [LARGE SCALE GENOMIC DNA]</scope>
    <source>
        <strain evidence="5">DSM 44228</strain>
    </source>
</reference>
<dbReference type="Proteomes" id="UP000233786">
    <property type="component" value="Unassembled WGS sequence"/>
</dbReference>
<comment type="caution">
    <text evidence="5">The sequence shown here is derived from an EMBL/GenBank/DDBJ whole genome shotgun (WGS) entry which is preliminary data.</text>
</comment>
<accession>A0A2N3Y2I6</accession>
<evidence type="ECO:0000259" key="4">
    <source>
        <dbReference type="Pfam" id="PF13490"/>
    </source>
</evidence>
<keyword evidence="6" id="KW-1185">Reference proteome</keyword>
<protein>
    <submittedName>
        <fullName evidence="5">Zinc finger protein</fullName>
    </submittedName>
</protein>
<dbReference type="EMBL" id="PJNB01000001">
    <property type="protein sequence ID" value="PKW17122.1"/>
    <property type="molecule type" value="Genomic_DNA"/>
</dbReference>